<evidence type="ECO:0000256" key="9">
    <source>
        <dbReference type="SAM" id="MobiDB-lite"/>
    </source>
</evidence>
<dbReference type="InterPro" id="IPR001650">
    <property type="entry name" value="Helicase_C-like"/>
</dbReference>
<organism evidence="13 14">
    <name type="scientific">Rhodanobacter thiooxydans</name>
    <dbReference type="NCBI Taxonomy" id="416169"/>
    <lineage>
        <taxon>Bacteria</taxon>
        <taxon>Pseudomonadati</taxon>
        <taxon>Pseudomonadota</taxon>
        <taxon>Gammaproteobacteria</taxon>
        <taxon>Lysobacterales</taxon>
        <taxon>Rhodanobacteraceae</taxon>
        <taxon>Rhodanobacter</taxon>
    </lineage>
</organism>
<dbReference type="InterPro" id="IPR027417">
    <property type="entry name" value="P-loop_NTPase"/>
</dbReference>
<dbReference type="EC" id="3.6.4.13" evidence="7"/>
<dbReference type="STRING" id="416169.RHOFW104T7_07380"/>
<feature type="domain" description="DEAD-box RNA helicase Q" evidence="12">
    <location>
        <begin position="9"/>
        <end position="37"/>
    </location>
</feature>
<dbReference type="GO" id="GO:0016887">
    <property type="term" value="F:ATP hydrolysis activity"/>
    <property type="evidence" value="ECO:0007669"/>
    <property type="project" value="RHEA"/>
</dbReference>
<dbReference type="CDD" id="cd00268">
    <property type="entry name" value="DEADc"/>
    <property type="match status" value="1"/>
</dbReference>
<dbReference type="GO" id="GO:0003724">
    <property type="term" value="F:RNA helicase activity"/>
    <property type="evidence" value="ECO:0007669"/>
    <property type="project" value="UniProtKB-UniRule"/>
</dbReference>
<dbReference type="InterPro" id="IPR050079">
    <property type="entry name" value="DEAD_box_RNA_helicase"/>
</dbReference>
<evidence type="ECO:0000256" key="8">
    <source>
        <dbReference type="PROSITE-ProRule" id="PRU00552"/>
    </source>
</evidence>
<dbReference type="Proteomes" id="UP000076131">
    <property type="component" value="Unassembled WGS sequence"/>
</dbReference>
<dbReference type="PROSITE" id="PS51192">
    <property type="entry name" value="HELICASE_ATP_BIND_1"/>
    <property type="match status" value="1"/>
</dbReference>
<dbReference type="Gene3D" id="3.40.50.300">
    <property type="entry name" value="P-loop containing nucleotide triphosphate hydrolases"/>
    <property type="match status" value="2"/>
</dbReference>
<keyword evidence="2 7" id="KW-0547">Nucleotide-binding</keyword>
<dbReference type="GO" id="GO:0003723">
    <property type="term" value="F:RNA binding"/>
    <property type="evidence" value="ECO:0007669"/>
    <property type="project" value="UniProtKB-UniRule"/>
</dbReference>
<sequence>MSQTVLTDTFFANFDLHPLLQQGLADSGFTRCTPIQEMTLPPALSGRDVAGQAQTGTGKTCAFLVALMNRLLTTPAVAERKDSDPRALIIAPTRELAIQIDKDARNIGRHTGLKTALIYGGVDYDKQRQQLKDGCDIIIATPGRLLDYHKQGVFSLNGVEVMVIDEADRMFDLGFIKDVRFIFRKLPPREQRQVLLFSATLSHRVLELAYEHMHEAEKLVVESDHVTADKVRQVVYFPAKEEKMPLLLNLIDRHQPTRSIIFVNTKAAAERVTERVKRHGCRVGAISGDVPQLKRQKLLQRFQEGQLDILVATDVAARGLHIPHVSHVFNYDLPHEAEDYVHRIGRTARLGAEGDAISFACDLYAMSLPDIETYIGQSIPVAAMEPELLVMPRPHAIDPEFAANAAADSAAFGDVVAPRPGEKPRRSSGQGRGAERHAAGGRDAARPPREHKPAVAEGRAVAANELPPAVAVHRSETAPAVGGDPASEGARKPRRRRGGRNRRREGAPTDGVETTGRQPAVAEGNRAPRGERRPPRERGAAESAGVGHNRPSRQVAVTSGKSAEHAHPAKPSLFRRLTRLFTGR</sequence>
<reference evidence="13 14" key="1">
    <citation type="journal article" date="2016" name="MBio">
        <title>Lateral Gene Transfer in a Heavy Metal-Contaminated-Groundwater Microbial Community.</title>
        <authorList>
            <person name="Hemme C.L."/>
            <person name="Green S.J."/>
            <person name="Rishishwar L."/>
            <person name="Prakash O."/>
            <person name="Pettenato A."/>
            <person name="Chakraborty R."/>
            <person name="Deutschbauer A.M."/>
            <person name="Van Nostrand J.D."/>
            <person name="Wu L."/>
            <person name="He Z."/>
            <person name="Jordan I.K."/>
            <person name="Hazen T.C."/>
            <person name="Arkin A.P."/>
            <person name="Kostka J.E."/>
            <person name="Zhou J."/>
        </authorList>
    </citation>
    <scope>NUCLEOTIDE SEQUENCE [LARGE SCALE GENOMIC DNA]</scope>
    <source>
        <strain evidence="13 14">FW104-T7</strain>
    </source>
</reference>
<evidence type="ECO:0000256" key="5">
    <source>
        <dbReference type="ARBA" id="ARBA00022840"/>
    </source>
</evidence>
<dbReference type="EMBL" id="LVJS01000022">
    <property type="protein sequence ID" value="KZC24633.1"/>
    <property type="molecule type" value="Genomic_DNA"/>
</dbReference>
<dbReference type="InterPro" id="IPR014001">
    <property type="entry name" value="Helicase_ATP-bd"/>
</dbReference>
<evidence type="ECO:0000313" key="14">
    <source>
        <dbReference type="Proteomes" id="UP000076131"/>
    </source>
</evidence>
<name>A0A154QK49_9GAMM</name>
<dbReference type="Pfam" id="PF00270">
    <property type="entry name" value="DEAD"/>
    <property type="match status" value="1"/>
</dbReference>
<dbReference type="InterPro" id="IPR044742">
    <property type="entry name" value="DEAD/DEAH_RhlB"/>
</dbReference>
<feature type="domain" description="Helicase C-terminal" evidence="11">
    <location>
        <begin position="230"/>
        <end position="390"/>
    </location>
</feature>
<dbReference type="GO" id="GO:0005524">
    <property type="term" value="F:ATP binding"/>
    <property type="evidence" value="ECO:0007669"/>
    <property type="project" value="UniProtKB-UniRule"/>
</dbReference>
<comment type="subunit">
    <text evidence="7">Component of the RNA degradosome, which is a multiprotein complex involved in RNA processing and mRNA degradation.</text>
</comment>
<dbReference type="AlphaFoldDB" id="A0A154QK49"/>
<feature type="short sequence motif" description="Q motif" evidence="8">
    <location>
        <begin position="9"/>
        <end position="37"/>
    </location>
</feature>
<proteinExistence type="inferred from homology"/>
<dbReference type="SMART" id="SM00490">
    <property type="entry name" value="HELICc"/>
    <property type="match status" value="1"/>
</dbReference>
<evidence type="ECO:0000256" key="2">
    <source>
        <dbReference type="ARBA" id="ARBA00022741"/>
    </source>
</evidence>
<evidence type="ECO:0000256" key="6">
    <source>
        <dbReference type="ARBA" id="ARBA00022884"/>
    </source>
</evidence>
<feature type="compositionally biased region" description="Basic and acidic residues" evidence="9">
    <location>
        <begin position="433"/>
        <end position="454"/>
    </location>
</feature>
<comment type="subcellular location">
    <subcellularLocation>
        <location evidence="7">Cytoplasm</location>
    </subcellularLocation>
</comment>
<feature type="compositionally biased region" description="Basic and acidic residues" evidence="9">
    <location>
        <begin position="526"/>
        <end position="540"/>
    </location>
</feature>
<accession>A0A154QK49</accession>
<dbReference type="Pfam" id="PF00271">
    <property type="entry name" value="Helicase_C"/>
    <property type="match status" value="1"/>
</dbReference>
<evidence type="ECO:0000259" key="11">
    <source>
        <dbReference type="PROSITE" id="PS51194"/>
    </source>
</evidence>
<feature type="domain" description="Helicase ATP-binding" evidence="10">
    <location>
        <begin position="40"/>
        <end position="219"/>
    </location>
</feature>
<feature type="compositionally biased region" description="Basic residues" evidence="9">
    <location>
        <begin position="492"/>
        <end position="503"/>
    </location>
</feature>
<dbReference type="CDD" id="cd18787">
    <property type="entry name" value="SF2_C_DEAD"/>
    <property type="match status" value="1"/>
</dbReference>
<dbReference type="PROSITE" id="PS00039">
    <property type="entry name" value="DEAD_ATP_HELICASE"/>
    <property type="match status" value="1"/>
</dbReference>
<dbReference type="InterPro" id="IPR023554">
    <property type="entry name" value="RNA_helicase_ATP-dep_RhlB"/>
</dbReference>
<evidence type="ECO:0000256" key="1">
    <source>
        <dbReference type="ARBA" id="ARBA00022490"/>
    </source>
</evidence>
<keyword evidence="6 7" id="KW-0694">RNA-binding</keyword>
<feature type="region of interest" description="Disordered" evidence="9">
    <location>
        <begin position="413"/>
        <end position="457"/>
    </location>
</feature>
<evidence type="ECO:0000256" key="4">
    <source>
        <dbReference type="ARBA" id="ARBA00022806"/>
    </source>
</evidence>
<keyword evidence="5 7" id="KW-0067">ATP-binding</keyword>
<dbReference type="PROSITE" id="PS51195">
    <property type="entry name" value="Q_MOTIF"/>
    <property type="match status" value="1"/>
</dbReference>
<dbReference type="eggNOG" id="COG0513">
    <property type="taxonomic scope" value="Bacteria"/>
</dbReference>
<evidence type="ECO:0000256" key="3">
    <source>
        <dbReference type="ARBA" id="ARBA00022801"/>
    </source>
</evidence>
<keyword evidence="3 7" id="KW-0378">Hydrolase</keyword>
<comment type="similarity">
    <text evidence="7">Belongs to the DEAD box helicase family. RhlB subfamily.</text>
</comment>
<dbReference type="GO" id="GO:0006401">
    <property type="term" value="P:RNA catabolic process"/>
    <property type="evidence" value="ECO:0007669"/>
    <property type="project" value="UniProtKB-UniRule"/>
</dbReference>
<dbReference type="PANTHER" id="PTHR47959">
    <property type="entry name" value="ATP-DEPENDENT RNA HELICASE RHLE-RELATED"/>
    <property type="match status" value="1"/>
</dbReference>
<dbReference type="RefSeq" id="WP_063107607.1">
    <property type="nucleotide sequence ID" value="NZ_LVJS01000022.1"/>
</dbReference>
<dbReference type="GO" id="GO:0005829">
    <property type="term" value="C:cytosol"/>
    <property type="evidence" value="ECO:0007669"/>
    <property type="project" value="TreeGrafter"/>
</dbReference>
<protein>
    <recommendedName>
        <fullName evidence="7">ATP-dependent RNA helicase RhlB</fullName>
        <ecNumber evidence="7">3.6.4.13</ecNumber>
    </recommendedName>
</protein>
<gene>
    <name evidence="7" type="primary">rhlB</name>
    <name evidence="13" type="ORF">RHOFW104T7_07380</name>
</gene>
<dbReference type="PROSITE" id="PS51194">
    <property type="entry name" value="HELICASE_CTER"/>
    <property type="match status" value="1"/>
</dbReference>
<dbReference type="InterPro" id="IPR000629">
    <property type="entry name" value="RNA-helicase_DEAD-box_CS"/>
</dbReference>
<dbReference type="PANTHER" id="PTHR47959:SF10">
    <property type="entry name" value="ATP-DEPENDENT RNA HELICASE RHLB"/>
    <property type="match status" value="1"/>
</dbReference>
<evidence type="ECO:0000259" key="12">
    <source>
        <dbReference type="PROSITE" id="PS51195"/>
    </source>
</evidence>
<dbReference type="InterPro" id="IPR011545">
    <property type="entry name" value="DEAD/DEAH_box_helicase_dom"/>
</dbReference>
<evidence type="ECO:0000259" key="10">
    <source>
        <dbReference type="PROSITE" id="PS51192"/>
    </source>
</evidence>
<dbReference type="SUPFAM" id="SSF52540">
    <property type="entry name" value="P-loop containing nucleoside triphosphate hydrolases"/>
    <property type="match status" value="1"/>
</dbReference>
<comment type="caution">
    <text evidence="13">The sequence shown here is derived from an EMBL/GenBank/DDBJ whole genome shotgun (WGS) entry which is preliminary data.</text>
</comment>
<keyword evidence="14" id="KW-1185">Reference proteome</keyword>
<keyword evidence="1 7" id="KW-0963">Cytoplasm</keyword>
<comment type="function">
    <text evidence="7">DEAD-box RNA helicase involved in RNA degradation. Has RNA-dependent ATPase activity and unwinds double-stranded RNA.</text>
</comment>
<dbReference type="SMART" id="SM00487">
    <property type="entry name" value="DEXDc"/>
    <property type="match status" value="1"/>
</dbReference>
<feature type="region of interest" description="Disordered" evidence="9">
    <location>
        <begin position="474"/>
        <end position="584"/>
    </location>
</feature>
<dbReference type="InterPro" id="IPR014014">
    <property type="entry name" value="RNA_helicase_DEAD_Q_motif"/>
</dbReference>
<evidence type="ECO:0000256" key="7">
    <source>
        <dbReference type="HAMAP-Rule" id="MF_00661"/>
    </source>
</evidence>
<dbReference type="HAMAP" id="MF_00661">
    <property type="entry name" value="DEAD_helicase_RhlB"/>
    <property type="match status" value="1"/>
</dbReference>
<evidence type="ECO:0000313" key="13">
    <source>
        <dbReference type="EMBL" id="KZC24633.1"/>
    </source>
</evidence>
<keyword evidence="4 7" id="KW-0347">Helicase</keyword>
<comment type="catalytic activity">
    <reaction evidence="7">
        <text>ATP + H2O = ADP + phosphate + H(+)</text>
        <dbReference type="Rhea" id="RHEA:13065"/>
        <dbReference type="ChEBI" id="CHEBI:15377"/>
        <dbReference type="ChEBI" id="CHEBI:15378"/>
        <dbReference type="ChEBI" id="CHEBI:30616"/>
        <dbReference type="ChEBI" id="CHEBI:43474"/>
        <dbReference type="ChEBI" id="CHEBI:456216"/>
        <dbReference type="EC" id="3.6.4.13"/>
    </reaction>
</comment>